<feature type="region of interest" description="Disordered" evidence="6">
    <location>
        <begin position="155"/>
        <end position="178"/>
    </location>
</feature>
<dbReference type="GO" id="GO:0003697">
    <property type="term" value="F:single-stranded DNA binding"/>
    <property type="evidence" value="ECO:0007669"/>
    <property type="project" value="TreeGrafter"/>
</dbReference>
<organism evidence="9 10">
    <name type="scientific">Carpediemonas membranifera</name>
    <dbReference type="NCBI Taxonomy" id="201153"/>
    <lineage>
        <taxon>Eukaryota</taxon>
        <taxon>Metamonada</taxon>
        <taxon>Carpediemonas-like organisms</taxon>
        <taxon>Carpediemonas</taxon>
    </lineage>
</organism>
<evidence type="ECO:0000259" key="7">
    <source>
        <dbReference type="Pfam" id="PF00136"/>
    </source>
</evidence>
<dbReference type="Pfam" id="PF08996">
    <property type="entry name" value="zf-DNA_Pol"/>
    <property type="match status" value="1"/>
</dbReference>
<dbReference type="Gene3D" id="1.10.132.60">
    <property type="entry name" value="DNA polymerase family B, C-terminal domain"/>
    <property type="match status" value="1"/>
</dbReference>
<dbReference type="GO" id="GO:0003688">
    <property type="term" value="F:DNA replication origin binding"/>
    <property type="evidence" value="ECO:0007669"/>
    <property type="project" value="TreeGrafter"/>
</dbReference>
<dbReference type="PANTHER" id="PTHR45861">
    <property type="entry name" value="DNA POLYMERASE ALPHA CATALYTIC SUBUNIT"/>
    <property type="match status" value="1"/>
</dbReference>
<comment type="similarity">
    <text evidence="1 5">Belongs to the DNA polymerase type-B family.</text>
</comment>
<dbReference type="InterPro" id="IPR023211">
    <property type="entry name" value="DNA_pol_palm_dom_sf"/>
</dbReference>
<dbReference type="InterPro" id="IPR006134">
    <property type="entry name" value="DNA-dir_DNA_pol_B_multi_dom"/>
</dbReference>
<dbReference type="Gene3D" id="1.10.3200.20">
    <property type="entry name" value="DNA Polymerase alpha, zinc finger"/>
    <property type="match status" value="1"/>
</dbReference>
<feature type="domain" description="DNA-directed DNA polymerase family B multifunctional" evidence="7">
    <location>
        <begin position="784"/>
        <end position="1029"/>
    </location>
</feature>
<keyword evidence="5" id="KW-0235">DNA replication</keyword>
<feature type="compositionally biased region" description="Basic residues" evidence="6">
    <location>
        <begin position="68"/>
        <end position="78"/>
    </location>
</feature>
<dbReference type="EC" id="2.7.7.7" evidence="5"/>
<dbReference type="InterPro" id="IPR017964">
    <property type="entry name" value="DNA-dir_DNA_pol_B_CS"/>
</dbReference>
<dbReference type="Gene3D" id="3.30.420.10">
    <property type="entry name" value="Ribonuclease H-like superfamily/Ribonuclease H"/>
    <property type="match status" value="1"/>
</dbReference>
<comment type="caution">
    <text evidence="9">The sequence shown here is derived from an EMBL/GenBank/DDBJ whole genome shotgun (WGS) entry which is preliminary data.</text>
</comment>
<dbReference type="Pfam" id="PF00136">
    <property type="entry name" value="DNA_pol_B"/>
    <property type="match status" value="2"/>
</dbReference>
<dbReference type="EMBL" id="JAHDYR010000062">
    <property type="protein sequence ID" value="KAG9390911.1"/>
    <property type="molecule type" value="Genomic_DNA"/>
</dbReference>
<dbReference type="GO" id="GO:0000166">
    <property type="term" value="F:nucleotide binding"/>
    <property type="evidence" value="ECO:0007669"/>
    <property type="project" value="InterPro"/>
</dbReference>
<dbReference type="InterPro" id="IPR012337">
    <property type="entry name" value="RNaseH-like_sf"/>
</dbReference>
<dbReference type="GO" id="GO:0003682">
    <property type="term" value="F:chromatin binding"/>
    <property type="evidence" value="ECO:0007669"/>
    <property type="project" value="TreeGrafter"/>
</dbReference>
<keyword evidence="4 5" id="KW-0239">DNA-directed DNA polymerase</keyword>
<comment type="catalytic activity">
    <reaction evidence="5">
        <text>DNA(n) + a 2'-deoxyribonucleoside 5'-triphosphate = DNA(n+1) + diphosphate</text>
        <dbReference type="Rhea" id="RHEA:22508"/>
        <dbReference type="Rhea" id="RHEA-COMP:17339"/>
        <dbReference type="Rhea" id="RHEA-COMP:17340"/>
        <dbReference type="ChEBI" id="CHEBI:33019"/>
        <dbReference type="ChEBI" id="CHEBI:61560"/>
        <dbReference type="ChEBI" id="CHEBI:173112"/>
        <dbReference type="EC" id="2.7.7.7"/>
    </reaction>
</comment>
<keyword evidence="2 5" id="KW-0808">Transferase</keyword>
<sequence>MYDEYDIIAEQAEMEEERARAHTVEDTKGPIENLPIAKAFVRTKKARVAMPEIHDEEMETIEKDLTSHKPRPQGKSRRFGFDLAAGLGPKKPKRQAGFETIVPKEEPKDEDMGAPEEPVKTEEPAPAPEREEEELAMPVFVKKERTRVTRPAAAYAPAPAFSQSPPQSPRPGAPGVRSMSLSPVASPVLGAPAANLVLANPVDLFAYDSYIANHPGRVVFYGQAATVDADTGTPGSPASAAIVVHSVPMYELYFATTESSSCDQAQLAKLEQGWAERVRLKSGASHRMTSVADIICPWSEIITRGSISVVEREYIFHAAGFDDVDVPHGLRQWVRVLVPPVANDRVTWGRGDAIQDDLLNVIKSNPHIRFVSGVTFTPEQRIQIALGIKGPTRIAVRNLVANQEGMLADSDGKPVQLPATSANRTTNCAFELTFPYAKVMSGAVFELSDAHPVADAYTLHGVSLGLHRHKMKRRVTGELVDMDECELQAGEIVEDHVTVAVTDIPDISLAHVVPYRHMLATTVYTTMPEPKVPLPAAGFSAERPVYNSQFNGLTTPLTTAVHEVIKSQRGINVQMRHCKSASMLAGMIFQQINSTGVEVLLGHGLEGTMRQLVSYCFSDIATVGAKLRGGKQTMAKLRLYHLCRGPKGQAKMAVEAPNSQWTKRANSMAHSVNPMRIAMTLPKTVLREFTKGRLFIDTDTVYKEISTTHIKTDNLLELAELSGATDRTSEHSQYASFYESCRARGLPVVAARAVEGAILAMGLAQRENMIPLMAQLAMTTGHTLNRVLTAGRAERIEAILNHAFNDKARYVLPDRISMGRKTELDAEAGDDKGGKKPKYKGGVVLDPVRGMHNSGVLLLDFNSLYPSIIIAHNLCHVTSRQIARQLHDTASPAEDGEATDIDDEDATDVDEPMEDSTEETVIPKVIEGLVQDRRTVRGLMRDPEMDEKQRDVLNTKQLALKICANSMYGSLGFRLSRYYAETIARRVTEVGRGAIIAAKAAAEKSRIVKDGVPYSFEVVYGDTDSIMVKACPSVFIAPSVAHNATPAQVEEDRRKILTNYRRLESIADEIAEIVARTPECKGLQLGLDGIMASILLVNKKKYAANMAYKVGDGDHSHVAYKHEVKGLDLVRRDAGRMASEVSARVIKALFEEQSYESAIEATIRDFFDGPNSPKAILQRVSETPKEELKEEDLALFTMGGMLSKDPEDYRTKPIHAVAALRNPDKVYKKGAIINYLLTKDTQGAIDLQHFISLSQTERPEIDLDAYLIKKVHGALERLLVNPDVCFDRMSLAAMIGIQNLSAVRLTEHREATASAGFSDVPPFVVVCPECGHGTAWPSWSNMSGDSTQPLIPGKRLNVLRDTIDAEGIPRVSSVERCHNSTCRHKFTPTSVAAQFQCFVLRLLTLHNSGLYTCSDPQCRYNMSVINDELSKTSDTKLIDMLGSGSISEIHSVVTKDHVRPLTEIRLTAKHHDKCLNKMCGGTRSQVLSAETFAQTMAFYSRYFRESQQLFTTSKSAKSPNLEQWEGLARVAEAALERNRVTRLSLGVKVDKDTVKPIIYDLTHNGCALPEAPAAGVTEAADYERNQFAHLLTVGTWATVRHWKPW</sequence>
<name>A0A8J6DZU5_9EUKA</name>
<dbReference type="SUPFAM" id="SSF56672">
    <property type="entry name" value="DNA/RNA polymerases"/>
    <property type="match status" value="1"/>
</dbReference>
<dbReference type="SMART" id="SM00486">
    <property type="entry name" value="POLBc"/>
    <property type="match status" value="1"/>
</dbReference>
<evidence type="ECO:0000256" key="3">
    <source>
        <dbReference type="ARBA" id="ARBA00022695"/>
    </source>
</evidence>
<dbReference type="Gene3D" id="3.90.1600.10">
    <property type="entry name" value="Palm domain of DNA polymerase"/>
    <property type="match status" value="1"/>
</dbReference>
<dbReference type="OrthoDB" id="6755010at2759"/>
<feature type="domain" description="Zinc finger DNA-directed DNA polymerase family B alpha" evidence="8">
    <location>
        <begin position="1314"/>
        <end position="1421"/>
    </location>
</feature>
<dbReference type="SUPFAM" id="SSF53098">
    <property type="entry name" value="Ribonuclease H-like"/>
    <property type="match status" value="1"/>
</dbReference>
<dbReference type="InterPro" id="IPR006172">
    <property type="entry name" value="DNA-dir_DNA_pol_B"/>
</dbReference>
<dbReference type="InterPro" id="IPR036397">
    <property type="entry name" value="RNaseH_sf"/>
</dbReference>
<dbReference type="PROSITE" id="PS00116">
    <property type="entry name" value="DNA_POLYMERASE_B"/>
    <property type="match status" value="1"/>
</dbReference>
<dbReference type="GO" id="GO:0006272">
    <property type="term" value="P:leading strand elongation"/>
    <property type="evidence" value="ECO:0007669"/>
    <property type="project" value="TreeGrafter"/>
</dbReference>
<keyword evidence="5" id="KW-0238">DNA-binding</keyword>
<dbReference type="InterPro" id="IPR015088">
    <property type="entry name" value="Znf_DNA-dir_DNA_pol_B_alpha"/>
</dbReference>
<proteinExistence type="inferred from homology"/>
<reference evidence="9" key="1">
    <citation type="submission" date="2021-05" db="EMBL/GenBank/DDBJ databases">
        <title>A free-living protist that lacks canonical eukaryotic 1 DNA replication and segregation systems.</title>
        <authorList>
            <person name="Salas-Leiva D.E."/>
            <person name="Tromer E.C."/>
            <person name="Curtis B.A."/>
            <person name="Jerlstrom-Hultqvist J."/>
            <person name="Kolisko M."/>
            <person name="Yi Z."/>
            <person name="Salas-Leiva J.S."/>
            <person name="Gallot-Lavallee L."/>
            <person name="Kops G.J.P.L."/>
            <person name="Archibald J.M."/>
            <person name="Simpson A.G.B."/>
            <person name="Roger A.J."/>
        </authorList>
    </citation>
    <scope>NUCLEOTIDE SEQUENCE</scope>
    <source>
        <strain evidence="9">BICM</strain>
    </source>
</reference>
<dbReference type="PANTHER" id="PTHR45861:SF1">
    <property type="entry name" value="DNA POLYMERASE ALPHA CATALYTIC SUBUNIT"/>
    <property type="match status" value="1"/>
</dbReference>
<dbReference type="InterPro" id="IPR038256">
    <property type="entry name" value="Pol_alpha_znc_sf"/>
</dbReference>
<dbReference type="InterPro" id="IPR043502">
    <property type="entry name" value="DNA/RNA_pol_sf"/>
</dbReference>
<feature type="compositionally biased region" description="Low complexity" evidence="6">
    <location>
        <begin position="155"/>
        <end position="165"/>
    </location>
</feature>
<dbReference type="InterPro" id="IPR042087">
    <property type="entry name" value="DNA_pol_B_thumb"/>
</dbReference>
<evidence type="ECO:0000313" key="9">
    <source>
        <dbReference type="EMBL" id="KAG9390911.1"/>
    </source>
</evidence>
<dbReference type="Gene3D" id="1.10.287.690">
    <property type="entry name" value="Helix hairpin bin"/>
    <property type="match status" value="1"/>
</dbReference>
<dbReference type="Proteomes" id="UP000717585">
    <property type="component" value="Unassembled WGS sequence"/>
</dbReference>
<evidence type="ECO:0000256" key="4">
    <source>
        <dbReference type="ARBA" id="ARBA00022932"/>
    </source>
</evidence>
<dbReference type="NCBIfam" id="TIGR00592">
    <property type="entry name" value="pol2"/>
    <property type="match status" value="1"/>
</dbReference>
<feature type="compositionally biased region" description="Acidic residues" evidence="6">
    <location>
        <begin position="894"/>
        <end position="918"/>
    </location>
</feature>
<evidence type="ECO:0000256" key="6">
    <source>
        <dbReference type="SAM" id="MobiDB-lite"/>
    </source>
</evidence>
<dbReference type="GO" id="GO:0005658">
    <property type="term" value="C:alpha DNA polymerase:primase complex"/>
    <property type="evidence" value="ECO:0007669"/>
    <property type="project" value="TreeGrafter"/>
</dbReference>
<dbReference type="GO" id="GO:0006273">
    <property type="term" value="P:lagging strand elongation"/>
    <property type="evidence" value="ECO:0007669"/>
    <property type="project" value="TreeGrafter"/>
</dbReference>
<gene>
    <name evidence="9" type="ORF">J8273_7176</name>
</gene>
<evidence type="ECO:0000259" key="8">
    <source>
        <dbReference type="Pfam" id="PF08996"/>
    </source>
</evidence>
<dbReference type="GO" id="GO:0003887">
    <property type="term" value="F:DNA-directed DNA polymerase activity"/>
    <property type="evidence" value="ECO:0007669"/>
    <property type="project" value="UniProtKB-KW"/>
</dbReference>
<evidence type="ECO:0000256" key="5">
    <source>
        <dbReference type="RuleBase" id="RU000442"/>
    </source>
</evidence>
<feature type="compositionally biased region" description="Basic and acidic residues" evidence="6">
    <location>
        <begin position="102"/>
        <end position="123"/>
    </location>
</feature>
<feature type="domain" description="DNA-directed DNA polymerase family B multifunctional" evidence="7">
    <location>
        <begin position="1059"/>
        <end position="1279"/>
    </location>
</feature>
<dbReference type="GO" id="GO:1902975">
    <property type="term" value="P:mitotic DNA replication initiation"/>
    <property type="evidence" value="ECO:0007669"/>
    <property type="project" value="TreeGrafter"/>
</dbReference>
<keyword evidence="3 5" id="KW-0548">Nucleotidyltransferase</keyword>
<protein>
    <recommendedName>
        <fullName evidence="5">DNA polymerase</fullName>
        <ecNumber evidence="5">2.7.7.7</ecNumber>
    </recommendedName>
</protein>
<accession>A0A8J6DZU5</accession>
<evidence type="ECO:0000256" key="2">
    <source>
        <dbReference type="ARBA" id="ARBA00022679"/>
    </source>
</evidence>
<feature type="region of interest" description="Disordered" evidence="6">
    <location>
        <begin position="889"/>
        <end position="918"/>
    </location>
</feature>
<feature type="region of interest" description="Disordered" evidence="6">
    <location>
        <begin position="62"/>
        <end position="133"/>
    </location>
</feature>
<keyword evidence="10" id="KW-1185">Reference proteome</keyword>
<dbReference type="PRINTS" id="PR00106">
    <property type="entry name" value="DNAPOLB"/>
</dbReference>
<evidence type="ECO:0000256" key="1">
    <source>
        <dbReference type="ARBA" id="ARBA00005755"/>
    </source>
</evidence>
<evidence type="ECO:0000313" key="10">
    <source>
        <dbReference type="Proteomes" id="UP000717585"/>
    </source>
</evidence>